<dbReference type="Gene3D" id="3.80.10.10">
    <property type="entry name" value="Ribonuclease Inhibitor"/>
    <property type="match status" value="1"/>
</dbReference>
<dbReference type="Pfam" id="PF03017">
    <property type="entry name" value="Transposase_23"/>
    <property type="match status" value="1"/>
</dbReference>
<keyword evidence="6" id="KW-1185">Reference proteome</keyword>
<reference evidence="5" key="1">
    <citation type="submission" date="2015-04" db="UniProtKB">
        <authorList>
            <consortium name="EnsemblPlants"/>
        </authorList>
    </citation>
    <scope>IDENTIFICATION</scope>
    <source>
        <strain evidence="5">SL10</strain>
    </source>
</reference>
<dbReference type="EnsemblPlants" id="ONIVA12G07770.1">
    <property type="protein sequence ID" value="ONIVA12G07770.1"/>
    <property type="gene ID" value="ONIVA12G07770"/>
</dbReference>
<dbReference type="SUPFAM" id="SSF52047">
    <property type="entry name" value="RNI-like"/>
    <property type="match status" value="1"/>
</dbReference>
<feature type="region of interest" description="Disordered" evidence="2">
    <location>
        <begin position="553"/>
        <end position="572"/>
    </location>
</feature>
<protein>
    <submittedName>
        <fullName evidence="5">Uncharacterized protein</fullName>
    </submittedName>
</protein>
<evidence type="ECO:0000259" key="4">
    <source>
        <dbReference type="Pfam" id="PF23598"/>
    </source>
</evidence>
<evidence type="ECO:0000259" key="3">
    <source>
        <dbReference type="Pfam" id="PF03017"/>
    </source>
</evidence>
<evidence type="ECO:0000313" key="5">
    <source>
        <dbReference type="EnsemblPlants" id="ONIVA12G07770.1"/>
    </source>
</evidence>
<accession>A0A0E0J8S7</accession>
<feature type="domain" description="Disease resistance R13L4/SHOC-2-like LRR" evidence="4">
    <location>
        <begin position="175"/>
        <end position="538"/>
    </location>
</feature>
<dbReference type="InterPro" id="IPR032675">
    <property type="entry name" value="LRR_dom_sf"/>
</dbReference>
<evidence type="ECO:0000313" key="6">
    <source>
        <dbReference type="Proteomes" id="UP000006591"/>
    </source>
</evidence>
<dbReference type="PANTHER" id="PTHR47186:SF3">
    <property type="entry name" value="OS09G0267800 PROTEIN"/>
    <property type="match status" value="1"/>
</dbReference>
<evidence type="ECO:0000256" key="1">
    <source>
        <dbReference type="ARBA" id="ARBA00022737"/>
    </source>
</evidence>
<feature type="domain" description="Transposase Tnp1/En/Spm-like" evidence="3">
    <location>
        <begin position="39"/>
        <end position="102"/>
    </location>
</feature>
<dbReference type="InterPro" id="IPR004264">
    <property type="entry name" value="Transposase_23"/>
</dbReference>
<dbReference type="STRING" id="4536.A0A0E0J8S7"/>
<dbReference type="HOGENOM" id="CLU_000837_14_4_1"/>
<dbReference type="Pfam" id="PF23598">
    <property type="entry name" value="LRR_14"/>
    <property type="match status" value="1"/>
</dbReference>
<dbReference type="OMA" id="LVFEDCD"/>
<sequence>MQQRFNIMEHMVMSQGVQNIETSSHHASNSRHAEVGKDVILYAVLRSDTPVAKATIVSIDPSSLVGGQPLGVEFYEVVVNVVLKRDALLPRPYDDMQTMADAQYTSIAWPNNRLNVSKRSAMSKSANSKSADENFNTLVDGKVYKCSSSNIRRLSLQSSCVENDVMQDFMNKCSHIRSLSFFRENKETPHLPKFRYLRVLVFEDCDSLGNQHIKYLRFFCQLKYLRINSEGITELPDKIGDLKNLQTLDIHGSKIGKLPAAIGRLQNLLYLHVNSDVELPDEVGDLQALQVLSDAFSYNSIKFVEELRRLTKLRSLHIGLHSSLKLCYHDMRRYEEALKSSLTVLGKHSLRSLVISRADCLGDYLMDLLCDTVPCLQVLVMYGPWNGMLSERIASLDNLSFLAICVRSIKQKDLWVLGGLPSLLKLELHLLYGPDERLIISSQLFQCLKKFKLKYEFGGGLSMVCEKEAMPKLQMLHLRFKAIETKSNTGFELRLEHLSSLRHLSVTVDCDDATRRRVEAAEATIRNTVRIHPRCPTLEIKRKWESDMVKDEDEMERRECTIEEEEVQHQDP</sequence>
<evidence type="ECO:0000256" key="2">
    <source>
        <dbReference type="SAM" id="MobiDB-lite"/>
    </source>
</evidence>
<name>A0A0E0J8S7_ORYNI</name>
<dbReference type="PANTHER" id="PTHR47186">
    <property type="entry name" value="LEUCINE-RICH REPEAT-CONTAINING PROTEIN 57"/>
    <property type="match status" value="1"/>
</dbReference>
<dbReference type="AlphaFoldDB" id="A0A0E0J8S7"/>
<dbReference type="Proteomes" id="UP000006591">
    <property type="component" value="Chromosome 12"/>
</dbReference>
<dbReference type="InterPro" id="IPR055414">
    <property type="entry name" value="LRR_R13L4/SHOC2-like"/>
</dbReference>
<reference evidence="5" key="2">
    <citation type="submission" date="2018-04" db="EMBL/GenBank/DDBJ databases">
        <title>OnivRS2 (Oryza nivara Reference Sequence Version 2).</title>
        <authorList>
            <person name="Zhang J."/>
            <person name="Kudrna D."/>
            <person name="Lee S."/>
            <person name="Talag J."/>
            <person name="Rajasekar S."/>
            <person name="Welchert J."/>
            <person name="Hsing Y.-I."/>
            <person name="Wing R.A."/>
        </authorList>
    </citation>
    <scope>NUCLEOTIDE SEQUENCE [LARGE SCALE GENOMIC DNA]</scope>
    <source>
        <strain evidence="5">SL10</strain>
    </source>
</reference>
<organism evidence="5">
    <name type="scientific">Oryza nivara</name>
    <name type="common">Indian wild rice</name>
    <name type="synonym">Oryza sativa f. spontanea</name>
    <dbReference type="NCBI Taxonomy" id="4536"/>
    <lineage>
        <taxon>Eukaryota</taxon>
        <taxon>Viridiplantae</taxon>
        <taxon>Streptophyta</taxon>
        <taxon>Embryophyta</taxon>
        <taxon>Tracheophyta</taxon>
        <taxon>Spermatophyta</taxon>
        <taxon>Magnoliopsida</taxon>
        <taxon>Liliopsida</taxon>
        <taxon>Poales</taxon>
        <taxon>Poaceae</taxon>
        <taxon>BOP clade</taxon>
        <taxon>Oryzoideae</taxon>
        <taxon>Oryzeae</taxon>
        <taxon>Oryzinae</taxon>
        <taxon>Oryza</taxon>
    </lineage>
</organism>
<dbReference type="Gramene" id="ONIVA12G07770.1">
    <property type="protein sequence ID" value="ONIVA12G07770.1"/>
    <property type="gene ID" value="ONIVA12G07770"/>
</dbReference>
<keyword evidence="1" id="KW-0677">Repeat</keyword>
<proteinExistence type="predicted"/>